<dbReference type="SUPFAM" id="SSF82185">
    <property type="entry name" value="Histone H3 K4-specific methyltransferase SET7/9 N-terminal domain"/>
    <property type="match status" value="1"/>
</dbReference>
<organism evidence="1">
    <name type="scientific">marine metagenome</name>
    <dbReference type="NCBI Taxonomy" id="408172"/>
    <lineage>
        <taxon>unclassified sequences</taxon>
        <taxon>metagenomes</taxon>
        <taxon>ecological metagenomes</taxon>
    </lineage>
</organism>
<protein>
    <submittedName>
        <fullName evidence="1">Uncharacterized protein</fullName>
    </submittedName>
</protein>
<sequence>MINRMTLLLFIGLSFSSNQRIFFINHLVEKNGVLVRPMTNEVVIGDIYRYFKKGNIKSKKVFVGSITTEGKNGNWIRWWNNGRKKSEGRYLNSMKDGLWTEWTELGDKYSELLYKNGSLIQLKNCLLENCD</sequence>
<proteinExistence type="predicted"/>
<dbReference type="EMBL" id="UINC01003245">
    <property type="protein sequence ID" value="SVA04620.1"/>
    <property type="molecule type" value="Genomic_DNA"/>
</dbReference>
<accession>A0A381SKP4</accession>
<name>A0A381SKP4_9ZZZZ</name>
<dbReference type="Gene3D" id="3.90.930.1">
    <property type="match status" value="1"/>
</dbReference>
<dbReference type="AlphaFoldDB" id="A0A381SKP4"/>
<gene>
    <name evidence="1" type="ORF">METZ01_LOCUS57474</name>
</gene>
<evidence type="ECO:0000313" key="1">
    <source>
        <dbReference type="EMBL" id="SVA04620.1"/>
    </source>
</evidence>
<reference evidence="1" key="1">
    <citation type="submission" date="2018-05" db="EMBL/GenBank/DDBJ databases">
        <authorList>
            <person name="Lanie J.A."/>
            <person name="Ng W.-L."/>
            <person name="Kazmierczak K.M."/>
            <person name="Andrzejewski T.M."/>
            <person name="Davidsen T.M."/>
            <person name="Wayne K.J."/>
            <person name="Tettelin H."/>
            <person name="Glass J.I."/>
            <person name="Rusch D."/>
            <person name="Podicherti R."/>
            <person name="Tsui H.-C.T."/>
            <person name="Winkler M.E."/>
        </authorList>
    </citation>
    <scope>NUCLEOTIDE SEQUENCE</scope>
</reference>